<evidence type="ECO:0000256" key="1">
    <source>
        <dbReference type="ARBA" id="ARBA00005417"/>
    </source>
</evidence>
<dbReference type="InterPro" id="IPR027417">
    <property type="entry name" value="P-loop_NTPase"/>
</dbReference>
<keyword evidence="4" id="KW-0472">Membrane</keyword>
<comment type="similarity">
    <text evidence="1">Belongs to the ABC transporter superfamily.</text>
</comment>
<dbReference type="GO" id="GO:0015697">
    <property type="term" value="P:quaternary ammonium group transport"/>
    <property type="evidence" value="ECO:0007669"/>
    <property type="project" value="UniProtKB-ARBA"/>
</dbReference>
<evidence type="ECO:0000313" key="8">
    <source>
        <dbReference type="EMBL" id="KDR42562.1"/>
    </source>
</evidence>
<dbReference type="GO" id="GO:0005524">
    <property type="term" value="F:ATP binding"/>
    <property type="evidence" value="ECO:0007669"/>
    <property type="project" value="UniProtKB-KW"/>
</dbReference>
<dbReference type="FunFam" id="3.40.50.300:FF:000425">
    <property type="entry name" value="Probable ABC transporter, ATP-binding subunit"/>
    <property type="match status" value="1"/>
</dbReference>
<keyword evidence="3" id="KW-1003">Cell membrane</keyword>
<feature type="domain" description="ABC transporter" evidence="7">
    <location>
        <begin position="5"/>
        <end position="238"/>
    </location>
</feature>
<dbReference type="SMART" id="SM00382">
    <property type="entry name" value="AAA"/>
    <property type="match status" value="1"/>
</dbReference>
<evidence type="ECO:0000256" key="3">
    <source>
        <dbReference type="ARBA" id="ARBA00022475"/>
    </source>
</evidence>
<dbReference type="PANTHER" id="PTHR42788">
    <property type="entry name" value="TAURINE IMPORT ATP-BINDING PROTEIN-RELATED"/>
    <property type="match status" value="1"/>
</dbReference>
<proteinExistence type="inferred from homology"/>
<accession>A0A069PQ52</accession>
<evidence type="ECO:0000313" key="9">
    <source>
        <dbReference type="Proteomes" id="UP000027466"/>
    </source>
</evidence>
<dbReference type="STRING" id="60547.GCA_000751215_00675"/>
<gene>
    <name evidence="8" type="ORF">BG61_08260</name>
</gene>
<evidence type="ECO:0000256" key="2">
    <source>
        <dbReference type="ARBA" id="ARBA00022448"/>
    </source>
</evidence>
<keyword evidence="5" id="KW-0547">Nucleotide-binding</keyword>
<keyword evidence="2" id="KW-0813">Transport</keyword>
<dbReference type="Pfam" id="PF00005">
    <property type="entry name" value="ABC_tran"/>
    <property type="match status" value="1"/>
</dbReference>
<keyword evidence="6 8" id="KW-0067">ATP-binding</keyword>
<evidence type="ECO:0000256" key="6">
    <source>
        <dbReference type="ARBA" id="ARBA00022840"/>
    </source>
</evidence>
<dbReference type="InterPro" id="IPR050166">
    <property type="entry name" value="ABC_transporter_ATP-bind"/>
</dbReference>
<comment type="caution">
    <text evidence="8">The sequence shown here is derived from an EMBL/GenBank/DDBJ whole genome shotgun (WGS) entry which is preliminary data.</text>
</comment>
<evidence type="ECO:0000256" key="5">
    <source>
        <dbReference type="ARBA" id="ARBA00022741"/>
    </source>
</evidence>
<name>A0A069PQ52_9BURK</name>
<dbReference type="PROSITE" id="PS00211">
    <property type="entry name" value="ABC_TRANSPORTER_1"/>
    <property type="match status" value="1"/>
</dbReference>
<reference evidence="8 9" key="1">
    <citation type="submission" date="2014-03" db="EMBL/GenBank/DDBJ databases">
        <title>Draft Genome Sequences of Four Burkholderia Strains.</title>
        <authorList>
            <person name="Liu X.Y."/>
            <person name="Li C.X."/>
            <person name="Xu J.H."/>
        </authorList>
    </citation>
    <scope>NUCLEOTIDE SEQUENCE [LARGE SCALE GENOMIC DNA]</scope>
    <source>
        <strain evidence="8 9">DSM 50014</strain>
    </source>
</reference>
<protein>
    <submittedName>
        <fullName evidence="8">ABC transporter ATP-binding protein</fullName>
    </submittedName>
</protein>
<dbReference type="InterPro" id="IPR003439">
    <property type="entry name" value="ABC_transporter-like_ATP-bd"/>
</dbReference>
<dbReference type="InterPro" id="IPR017871">
    <property type="entry name" value="ABC_transporter-like_CS"/>
</dbReference>
<evidence type="ECO:0000259" key="7">
    <source>
        <dbReference type="PROSITE" id="PS50893"/>
    </source>
</evidence>
<dbReference type="EMBL" id="JFHC01000015">
    <property type="protein sequence ID" value="KDR42562.1"/>
    <property type="molecule type" value="Genomic_DNA"/>
</dbReference>
<dbReference type="CDD" id="cd03293">
    <property type="entry name" value="ABC_NrtD_SsuB_transporters"/>
    <property type="match status" value="1"/>
</dbReference>
<dbReference type="InterPro" id="IPR003593">
    <property type="entry name" value="AAA+_ATPase"/>
</dbReference>
<dbReference type="PROSITE" id="PS50893">
    <property type="entry name" value="ABC_TRANSPORTER_2"/>
    <property type="match status" value="1"/>
</dbReference>
<dbReference type="AlphaFoldDB" id="A0A069PQ52"/>
<dbReference type="GO" id="GO:0016887">
    <property type="term" value="F:ATP hydrolysis activity"/>
    <property type="evidence" value="ECO:0007669"/>
    <property type="project" value="InterPro"/>
</dbReference>
<organism evidence="8 9">
    <name type="scientific">Caballeronia glathei</name>
    <dbReference type="NCBI Taxonomy" id="60547"/>
    <lineage>
        <taxon>Bacteria</taxon>
        <taxon>Pseudomonadati</taxon>
        <taxon>Pseudomonadota</taxon>
        <taxon>Betaproteobacteria</taxon>
        <taxon>Burkholderiales</taxon>
        <taxon>Burkholderiaceae</taxon>
        <taxon>Caballeronia</taxon>
    </lineage>
</organism>
<sequence>MPDKIVARDLALSYPNAASDSGHAVLKGFDLSVRDGEFLSLLGPSGCGKSTFLNILAGLVPQSSGDIRVDGEPVSAARHKLGVVFQGYALFPWRTVRKNVETGLEIRRVSRAQRRAEAEHYLRLVGLLDFADHYPHQLSGGMRQRVAIARALAYGPEVLLMDEPFGALDAQTRESLQQELLGIWEKSAKTVVFVTHSIDEAIFLSDRVAVMGRGPGRVKEIIDVDLPRPRDASLRHCAAFIALRQRAWESLSTELAHAHSHSYAPPVRTARDSIAEIYAGEPHA</sequence>
<evidence type="ECO:0000256" key="4">
    <source>
        <dbReference type="ARBA" id="ARBA00022519"/>
    </source>
</evidence>
<dbReference type="Gene3D" id="3.40.50.300">
    <property type="entry name" value="P-loop containing nucleotide triphosphate hydrolases"/>
    <property type="match status" value="1"/>
</dbReference>
<dbReference type="Proteomes" id="UP000027466">
    <property type="component" value="Unassembled WGS sequence"/>
</dbReference>
<dbReference type="SUPFAM" id="SSF52540">
    <property type="entry name" value="P-loop containing nucleoside triphosphate hydrolases"/>
    <property type="match status" value="1"/>
</dbReference>
<dbReference type="PANTHER" id="PTHR42788:SF13">
    <property type="entry name" value="ALIPHATIC SULFONATES IMPORT ATP-BINDING PROTEIN SSUB"/>
    <property type="match status" value="1"/>
</dbReference>
<keyword evidence="4" id="KW-0997">Cell inner membrane</keyword>
<keyword evidence="9" id="KW-1185">Reference proteome</keyword>